<name>A0A2M8LHA4_9BACT</name>
<sequence length="408" mass="44281">MLNERTKKILFVGGFILSVFGIAFTLYFLFFKPAPPAPTVEDGSEISPGGLPSALEGLIRETVDDTTGSPTGLVEADDVAQGGLTQTTELTTSAVYDLVLSNDGASMNYYNSADGRFYTIDENGNVVALSETQFPNAETVEWNKDSEKVLIEFPDGSNIIYDFSAEKQVTLPSHWEDFDFSPVADEIIAKSISLDPNNRWLVISSDDGSNTTSIQALGENANKVDVNWSPNDQVVAFARTGGALQGGLDRNVIYPVGQNSENFKGLVVEGLNFASLWSPNGKQLLYSVTGDYSDNKPLLWIVDATSSTMGDNRHSLGLNTWVEKCTWSSSTTIYCAVPLDLPSNAGLQPSLYADEPDAIYKINLTTGISTLIGIPAESTSMNSLQVSDDESLLYFSNDYGQLEVMRLK</sequence>
<accession>A0A2M8LHA4</accession>
<dbReference type="SUPFAM" id="SSF82171">
    <property type="entry name" value="DPP6 N-terminal domain-like"/>
    <property type="match status" value="1"/>
</dbReference>
<evidence type="ECO:0000313" key="2">
    <source>
        <dbReference type="EMBL" id="PJE76830.1"/>
    </source>
</evidence>
<dbReference type="InterPro" id="IPR011659">
    <property type="entry name" value="WD40"/>
</dbReference>
<reference evidence="3" key="1">
    <citation type="submission" date="2017-09" db="EMBL/GenBank/DDBJ databases">
        <title>Depth-based differentiation of microbial function through sediment-hosted aquifers and enrichment of novel symbionts in the deep terrestrial subsurface.</title>
        <authorList>
            <person name="Probst A.J."/>
            <person name="Ladd B."/>
            <person name="Jarett J.K."/>
            <person name="Geller-Mcgrath D.E."/>
            <person name="Sieber C.M.K."/>
            <person name="Emerson J.B."/>
            <person name="Anantharaman K."/>
            <person name="Thomas B.C."/>
            <person name="Malmstrom R."/>
            <person name="Stieglmeier M."/>
            <person name="Klingl A."/>
            <person name="Woyke T."/>
            <person name="Ryan C.M."/>
            <person name="Banfield J.F."/>
        </authorList>
    </citation>
    <scope>NUCLEOTIDE SEQUENCE [LARGE SCALE GENOMIC DNA]</scope>
</reference>
<comment type="caution">
    <text evidence="2">The sequence shown here is derived from an EMBL/GenBank/DDBJ whole genome shotgun (WGS) entry which is preliminary data.</text>
</comment>
<keyword evidence="1" id="KW-0812">Transmembrane</keyword>
<dbReference type="EMBL" id="PFEU01000010">
    <property type="protein sequence ID" value="PJE76830.1"/>
    <property type="molecule type" value="Genomic_DNA"/>
</dbReference>
<evidence type="ECO:0008006" key="4">
    <source>
        <dbReference type="Google" id="ProtNLM"/>
    </source>
</evidence>
<feature type="transmembrane region" description="Helical" evidence="1">
    <location>
        <begin position="9"/>
        <end position="30"/>
    </location>
</feature>
<keyword evidence="1" id="KW-0472">Membrane</keyword>
<dbReference type="Gene3D" id="2.120.10.30">
    <property type="entry name" value="TolB, C-terminal domain"/>
    <property type="match status" value="1"/>
</dbReference>
<evidence type="ECO:0000313" key="3">
    <source>
        <dbReference type="Proteomes" id="UP000231436"/>
    </source>
</evidence>
<protein>
    <recommendedName>
        <fullName evidence="4">Dipeptidylpeptidase IV N-terminal domain-containing protein</fullName>
    </recommendedName>
</protein>
<gene>
    <name evidence="2" type="ORF">COV05_02590</name>
</gene>
<dbReference type="AlphaFoldDB" id="A0A2M8LHA4"/>
<organism evidence="2 3">
    <name type="scientific">Candidatus Uhrbacteria bacterium CG10_big_fil_rev_8_21_14_0_10_48_16</name>
    <dbReference type="NCBI Taxonomy" id="1975038"/>
    <lineage>
        <taxon>Bacteria</taxon>
        <taxon>Candidatus Uhriibacteriota</taxon>
    </lineage>
</organism>
<proteinExistence type="predicted"/>
<dbReference type="Pfam" id="PF07676">
    <property type="entry name" value="PD40"/>
    <property type="match status" value="1"/>
</dbReference>
<dbReference type="InterPro" id="IPR011042">
    <property type="entry name" value="6-blade_b-propeller_TolB-like"/>
</dbReference>
<keyword evidence="1" id="KW-1133">Transmembrane helix</keyword>
<dbReference type="Proteomes" id="UP000231436">
    <property type="component" value="Unassembled WGS sequence"/>
</dbReference>
<evidence type="ECO:0000256" key="1">
    <source>
        <dbReference type="SAM" id="Phobius"/>
    </source>
</evidence>